<feature type="domain" description="Flavin reductase like" evidence="3">
    <location>
        <begin position="22"/>
        <end position="167"/>
    </location>
</feature>
<dbReference type="SUPFAM" id="SSF50475">
    <property type="entry name" value="FMN-binding split barrel"/>
    <property type="match status" value="1"/>
</dbReference>
<dbReference type="EC" id="1.-.-.-" evidence="4"/>
<evidence type="ECO:0000256" key="2">
    <source>
        <dbReference type="ARBA" id="ARBA00023002"/>
    </source>
</evidence>
<dbReference type="RefSeq" id="WP_380155526.1">
    <property type="nucleotide sequence ID" value="NZ_JBHMDM010000007.1"/>
</dbReference>
<comment type="similarity">
    <text evidence="1">Belongs to the non-flavoprotein flavin reductase family.</text>
</comment>
<organism evidence="4 5">
    <name type="scientific">Kineococcus gynurae</name>
    <dbReference type="NCBI Taxonomy" id="452979"/>
    <lineage>
        <taxon>Bacteria</taxon>
        <taxon>Bacillati</taxon>
        <taxon>Actinomycetota</taxon>
        <taxon>Actinomycetes</taxon>
        <taxon>Kineosporiales</taxon>
        <taxon>Kineosporiaceae</taxon>
        <taxon>Kineococcus</taxon>
    </lineage>
</organism>
<dbReference type="SMART" id="SM00903">
    <property type="entry name" value="Flavin_Reduct"/>
    <property type="match status" value="1"/>
</dbReference>
<sequence>MTAPLLQHDRDELDATVLRTAFGRFPTGVVGVAALDPTTGSPIGFAASSFVGVSLDPPIVAFCIQWTSGTWPVLEELPRIGISVLGESHDATAKALAAKGRDRFAGLTTRSSEQGAVFIDGAACWLETSVREVVAAGDHGIVLLDVHALTTPEDVEPLVFHGSAFRRLQTRA</sequence>
<dbReference type="EMBL" id="JBHMDM010000007">
    <property type="protein sequence ID" value="MFB9378257.1"/>
    <property type="molecule type" value="Genomic_DNA"/>
</dbReference>
<gene>
    <name evidence="4" type="ORF">ACFFVI_14900</name>
</gene>
<dbReference type="InterPro" id="IPR050268">
    <property type="entry name" value="NADH-dep_flavin_reductase"/>
</dbReference>
<dbReference type="Pfam" id="PF01613">
    <property type="entry name" value="Flavin_Reduct"/>
    <property type="match status" value="1"/>
</dbReference>
<protein>
    <submittedName>
        <fullName evidence="4">Flavin reductase family protein</fullName>
        <ecNumber evidence="4">1.-.-.-</ecNumber>
    </submittedName>
</protein>
<dbReference type="PANTHER" id="PTHR30466">
    <property type="entry name" value="FLAVIN REDUCTASE"/>
    <property type="match status" value="1"/>
</dbReference>
<dbReference type="InterPro" id="IPR002563">
    <property type="entry name" value="Flavin_Rdtase-like_dom"/>
</dbReference>
<reference evidence="4 5" key="1">
    <citation type="submission" date="2024-09" db="EMBL/GenBank/DDBJ databases">
        <authorList>
            <person name="Sun Q."/>
            <person name="Mori K."/>
        </authorList>
    </citation>
    <scope>NUCLEOTIDE SEQUENCE [LARGE SCALE GENOMIC DNA]</scope>
    <source>
        <strain evidence="4 5">TISTR 1856</strain>
    </source>
</reference>
<evidence type="ECO:0000313" key="5">
    <source>
        <dbReference type="Proteomes" id="UP001589748"/>
    </source>
</evidence>
<proteinExistence type="inferred from homology"/>
<accession>A0ABV5LVZ1</accession>
<comment type="caution">
    <text evidence="4">The sequence shown here is derived from an EMBL/GenBank/DDBJ whole genome shotgun (WGS) entry which is preliminary data.</text>
</comment>
<evidence type="ECO:0000313" key="4">
    <source>
        <dbReference type="EMBL" id="MFB9378257.1"/>
    </source>
</evidence>
<keyword evidence="5" id="KW-1185">Reference proteome</keyword>
<keyword evidence="2 4" id="KW-0560">Oxidoreductase</keyword>
<evidence type="ECO:0000259" key="3">
    <source>
        <dbReference type="SMART" id="SM00903"/>
    </source>
</evidence>
<dbReference type="InterPro" id="IPR012349">
    <property type="entry name" value="Split_barrel_FMN-bd"/>
</dbReference>
<dbReference type="Proteomes" id="UP001589748">
    <property type="component" value="Unassembled WGS sequence"/>
</dbReference>
<evidence type="ECO:0000256" key="1">
    <source>
        <dbReference type="ARBA" id="ARBA00008898"/>
    </source>
</evidence>
<dbReference type="PANTHER" id="PTHR30466:SF11">
    <property type="entry name" value="FLAVIN-DEPENDENT MONOOXYGENASE, REDUCTASE SUBUNIT HSAB"/>
    <property type="match status" value="1"/>
</dbReference>
<dbReference type="Gene3D" id="2.30.110.10">
    <property type="entry name" value="Electron Transport, Fmn-binding Protein, Chain A"/>
    <property type="match status" value="1"/>
</dbReference>
<name>A0ABV5LVZ1_9ACTN</name>
<dbReference type="GO" id="GO:0016491">
    <property type="term" value="F:oxidoreductase activity"/>
    <property type="evidence" value="ECO:0007669"/>
    <property type="project" value="UniProtKB-KW"/>
</dbReference>